<dbReference type="InterPro" id="IPR011701">
    <property type="entry name" value="MFS"/>
</dbReference>
<feature type="transmembrane region" description="Helical" evidence="6">
    <location>
        <begin position="164"/>
        <end position="185"/>
    </location>
</feature>
<dbReference type="InterPro" id="IPR050375">
    <property type="entry name" value="MFS_TsgA-like"/>
</dbReference>
<evidence type="ECO:0000256" key="5">
    <source>
        <dbReference type="ARBA" id="ARBA00023136"/>
    </source>
</evidence>
<dbReference type="InterPro" id="IPR020846">
    <property type="entry name" value="MFS_dom"/>
</dbReference>
<feature type="transmembrane region" description="Helical" evidence="6">
    <location>
        <begin position="99"/>
        <end position="119"/>
    </location>
</feature>
<dbReference type="Pfam" id="PF07690">
    <property type="entry name" value="MFS_1"/>
    <property type="match status" value="1"/>
</dbReference>
<feature type="transmembrane region" description="Helical" evidence="6">
    <location>
        <begin position="31"/>
        <end position="52"/>
    </location>
</feature>
<evidence type="ECO:0000256" key="2">
    <source>
        <dbReference type="ARBA" id="ARBA00022475"/>
    </source>
</evidence>
<evidence type="ECO:0000256" key="3">
    <source>
        <dbReference type="ARBA" id="ARBA00022692"/>
    </source>
</evidence>
<dbReference type="Gene3D" id="1.20.1250.20">
    <property type="entry name" value="MFS general substrate transporter like domains"/>
    <property type="match status" value="2"/>
</dbReference>
<comment type="subcellular location">
    <subcellularLocation>
        <location evidence="1">Cell inner membrane</location>
        <topology evidence="1">Multi-pass membrane protein</topology>
    </subcellularLocation>
</comment>
<dbReference type="InterPro" id="IPR036259">
    <property type="entry name" value="MFS_trans_sf"/>
</dbReference>
<protein>
    <submittedName>
        <fullName evidence="8">L-fucose:H+ symporter permease</fullName>
    </submittedName>
</protein>
<organism evidence="8 9">
    <name type="scientific">Chryseobacterium gleum ATCC 35910</name>
    <dbReference type="NCBI Taxonomy" id="525257"/>
    <lineage>
        <taxon>Bacteria</taxon>
        <taxon>Pseudomonadati</taxon>
        <taxon>Bacteroidota</taxon>
        <taxon>Flavobacteriia</taxon>
        <taxon>Flavobacteriales</taxon>
        <taxon>Weeksellaceae</taxon>
        <taxon>Chryseobacterium group</taxon>
        <taxon>Chryseobacterium</taxon>
    </lineage>
</organism>
<gene>
    <name evidence="8" type="primary">fucP</name>
    <name evidence="8" type="ORF">HMPREF0204_13330</name>
</gene>
<evidence type="ECO:0000256" key="4">
    <source>
        <dbReference type="ARBA" id="ARBA00022989"/>
    </source>
</evidence>
<evidence type="ECO:0000256" key="6">
    <source>
        <dbReference type="SAM" id="Phobius"/>
    </source>
</evidence>
<keyword evidence="4 6" id="KW-1133">Transmembrane helix</keyword>
<keyword evidence="2" id="KW-1003">Cell membrane</keyword>
<feature type="transmembrane region" description="Helical" evidence="6">
    <location>
        <begin position="201"/>
        <end position="219"/>
    </location>
</feature>
<feature type="transmembrane region" description="Helical" evidence="6">
    <location>
        <begin position="72"/>
        <end position="92"/>
    </location>
</feature>
<evidence type="ECO:0000313" key="9">
    <source>
        <dbReference type="Proteomes" id="UP000002969"/>
    </source>
</evidence>
<dbReference type="PROSITE" id="PS50850">
    <property type="entry name" value="MFS"/>
    <property type="match status" value="1"/>
</dbReference>
<dbReference type="Proteomes" id="UP000002969">
    <property type="component" value="Unassembled WGS sequence"/>
</dbReference>
<sequence length="434" mass="48305">MKNSRHSEKKTAVKPLKTYDMNTPKFTDKKYYIILSFVTSLFFFWAIALTMGDVLNKHFQNVLHISKSKSGLVQLSIFGAYALMGIPAGLFMKKFGYKLGVILGLSLFALGSFLFIPAADTSSFNFFRLALFVLAMGMATLETVAHPFVAALGDERTSDQRVNFAQSFNGLGAIIGPLLGGYFIFGTPDSGSGSLDSVKNLYTWIGIVILVITIIFSFIRVPDLKDPHAEDIIISENEKGEDVSVSDPHAPLYKQRHFIFAVIAQFFNIAAQGGTWAYFINYGVEKMHLPEIQTSYYFSLSMAMMMIGRFIGTFLMRFIAPNKLLAIFTACNIVLCLIISQSFGWVSFISLILLNLFLSVMYPTIFSLGLKRLGSKVQQASSFLVMAMFGGAVFPPIMGRIAEKDIAHAYLLPILCYVVILLFALKFYKPKTLK</sequence>
<evidence type="ECO:0000256" key="1">
    <source>
        <dbReference type="ARBA" id="ARBA00004429"/>
    </source>
</evidence>
<dbReference type="PANTHER" id="PTHR43702">
    <property type="entry name" value="L-FUCOSE-PROTON SYMPORTER"/>
    <property type="match status" value="1"/>
</dbReference>
<dbReference type="SUPFAM" id="SSF103473">
    <property type="entry name" value="MFS general substrate transporter"/>
    <property type="match status" value="1"/>
</dbReference>
<feature type="transmembrane region" description="Helical" evidence="6">
    <location>
        <begin position="382"/>
        <end position="402"/>
    </location>
</feature>
<evidence type="ECO:0000313" key="8">
    <source>
        <dbReference type="EMBL" id="EFK34261.1"/>
    </source>
</evidence>
<keyword evidence="3 6" id="KW-0812">Transmembrane</keyword>
<keyword evidence="9" id="KW-1185">Reference proteome</keyword>
<feature type="transmembrane region" description="Helical" evidence="6">
    <location>
        <begin position="349"/>
        <end position="370"/>
    </location>
</feature>
<feature type="transmembrane region" description="Helical" evidence="6">
    <location>
        <begin position="258"/>
        <end position="279"/>
    </location>
</feature>
<feature type="transmembrane region" description="Helical" evidence="6">
    <location>
        <begin position="324"/>
        <end position="343"/>
    </location>
</feature>
<feature type="domain" description="Major facilitator superfamily (MFS) profile" evidence="7">
    <location>
        <begin position="32"/>
        <end position="432"/>
    </location>
</feature>
<feature type="transmembrane region" description="Helical" evidence="6">
    <location>
        <begin position="131"/>
        <end position="152"/>
    </location>
</feature>
<proteinExistence type="predicted"/>
<evidence type="ECO:0000259" key="7">
    <source>
        <dbReference type="PROSITE" id="PS50850"/>
    </source>
</evidence>
<dbReference type="EMBL" id="ACKQ02000007">
    <property type="protein sequence ID" value="EFK34261.1"/>
    <property type="molecule type" value="Genomic_DNA"/>
</dbReference>
<dbReference type="CDD" id="cd17394">
    <property type="entry name" value="MFS_FucP_like"/>
    <property type="match status" value="1"/>
</dbReference>
<keyword evidence="5 6" id="KW-0472">Membrane</keyword>
<name>A0ABP2IKS0_CHRGE</name>
<comment type="caution">
    <text evidence="8">The sequence shown here is derived from an EMBL/GenBank/DDBJ whole genome shotgun (WGS) entry which is preliminary data.</text>
</comment>
<feature type="transmembrane region" description="Helical" evidence="6">
    <location>
        <begin position="408"/>
        <end position="428"/>
    </location>
</feature>
<dbReference type="PANTHER" id="PTHR43702:SF3">
    <property type="entry name" value="PROTEIN TSGA"/>
    <property type="match status" value="1"/>
</dbReference>
<accession>A0ABP2IKS0</accession>
<reference evidence="8" key="1">
    <citation type="submission" date="2010-06" db="EMBL/GenBank/DDBJ databases">
        <authorList>
            <person name="Muzny D."/>
            <person name="Qin X."/>
            <person name="Buhay C."/>
            <person name="Dugan-Rocha S."/>
            <person name="Ding Y."/>
            <person name="Chen G."/>
            <person name="Hawes A."/>
            <person name="Holder M."/>
            <person name="Jhangiani S."/>
            <person name="Johnson A."/>
            <person name="Khan Z."/>
            <person name="Li Z."/>
            <person name="Liu W."/>
            <person name="Liu X."/>
            <person name="Perez L."/>
            <person name="Shen H."/>
            <person name="Wang Q."/>
            <person name="Watt J."/>
            <person name="Xi L."/>
            <person name="Xin Y."/>
            <person name="Zhou J."/>
            <person name="Deng J."/>
            <person name="Jiang H."/>
            <person name="Liu Y."/>
            <person name="Qu J."/>
            <person name="Song X.-Z."/>
            <person name="Zhang L."/>
            <person name="Villasana D."/>
            <person name="Johnson A."/>
            <person name="Liu J."/>
            <person name="Liyanage D."/>
            <person name="Lorensuhewa L."/>
            <person name="Robinson T."/>
            <person name="Song A."/>
            <person name="Song B.-B."/>
            <person name="Dinh H."/>
            <person name="Thornton R."/>
            <person name="Coyle M."/>
            <person name="Francisco L."/>
            <person name="Jackson L."/>
            <person name="Javaid M."/>
            <person name="Korchina V."/>
            <person name="Kovar C."/>
            <person name="Mata R."/>
            <person name="Mathew T."/>
            <person name="Ngo R."/>
            <person name="Nguyen L."/>
            <person name="Nguyen N."/>
            <person name="Okwuonu G."/>
            <person name="Ongeri F."/>
            <person name="Pham C."/>
            <person name="Simmons D."/>
            <person name="Wilczek-Boney K."/>
            <person name="Hale W."/>
            <person name="Jakkamsetti A."/>
            <person name="Pham P."/>
            <person name="Ruth R."/>
            <person name="San Lucas F."/>
            <person name="Warren J."/>
            <person name="Zhang J."/>
            <person name="Zhao Z."/>
            <person name="Zhou C."/>
            <person name="Zhu D."/>
            <person name="Lee S."/>
            <person name="Bess C."/>
            <person name="Blankenburg K."/>
            <person name="Forbes L."/>
            <person name="Fu Q."/>
            <person name="Gubbala S."/>
            <person name="Hirani K."/>
            <person name="Jayaseelan J.C."/>
            <person name="Lara F."/>
            <person name="Munidasa M."/>
            <person name="Palculict T."/>
            <person name="Patil S."/>
            <person name="Pu L.-L."/>
            <person name="Saada N."/>
            <person name="Tang L."/>
            <person name="Weissenberger G."/>
            <person name="Zhu Y."/>
            <person name="Hemphill L."/>
            <person name="Shang Y."/>
            <person name="Youmans B."/>
            <person name="Ayvaz T."/>
            <person name="Ross M."/>
            <person name="Santibanez J."/>
            <person name="Aqrawi P."/>
            <person name="Gross S."/>
            <person name="Joshi V."/>
            <person name="Fowler G."/>
            <person name="Nazareth L."/>
            <person name="Reid J."/>
            <person name="Worley K."/>
            <person name="Petrosino J."/>
            <person name="Highlander S."/>
            <person name="Gibbs R."/>
        </authorList>
    </citation>
    <scope>NUCLEOTIDE SEQUENCE [LARGE SCALE GENOMIC DNA]</scope>
    <source>
        <strain evidence="8">ATCC 35910</strain>
    </source>
</reference>
<feature type="transmembrane region" description="Helical" evidence="6">
    <location>
        <begin position="294"/>
        <end position="312"/>
    </location>
</feature>